<dbReference type="Proteomes" id="UP000006208">
    <property type="component" value="Plasmid 118a_lp28-5"/>
</dbReference>
<dbReference type="REBASE" id="20358">
    <property type="entry name" value="M.Bbu118ORF9P"/>
</dbReference>
<dbReference type="AlphaFoldDB" id="A0A7U3YB22"/>
<dbReference type="EMBL" id="CP001529">
    <property type="protein sequence ID" value="ACN92742.1"/>
    <property type="molecule type" value="Genomic_DNA"/>
</dbReference>
<dbReference type="Gene3D" id="3.40.50.150">
    <property type="entry name" value="Vaccinia Virus protein VP39"/>
    <property type="match status" value="1"/>
</dbReference>
<dbReference type="PANTHER" id="PTHR46098:SF1">
    <property type="entry name" value="TRNA (CYTOSINE(38)-C(5))-METHYLTRANSFERASE"/>
    <property type="match status" value="1"/>
</dbReference>
<keyword evidence="2 6" id="KW-0808">Transferase</keyword>
<evidence type="ECO:0000256" key="2">
    <source>
        <dbReference type="ARBA" id="ARBA00022679"/>
    </source>
</evidence>
<dbReference type="RefSeq" id="WP_012622459.1">
    <property type="nucleotide sequence ID" value="NC_012248.1"/>
</dbReference>
<reference evidence="9 10" key="1">
    <citation type="journal article" date="2011" name="J. Bacteriol.">
        <title>Whole-genome sequences of thirteen isolates of Borrelia burgdorferi.</title>
        <authorList>
            <person name="Schutzer S.E."/>
            <person name="Fraser-Liggett C.M."/>
            <person name="Casjens S.R."/>
            <person name="Qiu W.G."/>
            <person name="Dunn J.J."/>
            <person name="Mongodin E.F."/>
            <person name="Luft B.J."/>
        </authorList>
    </citation>
    <scope>NUCLEOTIDE SEQUENCE [LARGE SCALE GENOMIC DNA]</scope>
    <source>
        <strain evidence="9 10">118a</strain>
        <plasmid evidence="9 10">118a_lp28-5</plasmid>
    </source>
</reference>
<evidence type="ECO:0000256" key="3">
    <source>
        <dbReference type="ARBA" id="ARBA00022691"/>
    </source>
</evidence>
<dbReference type="InterPro" id="IPR031303">
    <property type="entry name" value="C5_meth_CS"/>
</dbReference>
<evidence type="ECO:0000313" key="10">
    <source>
        <dbReference type="Proteomes" id="UP000006208"/>
    </source>
</evidence>
<keyword evidence="4" id="KW-0680">Restriction system</keyword>
<comment type="similarity">
    <text evidence="6 7">Belongs to the class I-like SAM-binding methyltransferase superfamily. C5-methyltransferase family.</text>
</comment>
<keyword evidence="9" id="KW-0614">Plasmid</keyword>
<evidence type="ECO:0000256" key="7">
    <source>
        <dbReference type="RuleBase" id="RU000416"/>
    </source>
</evidence>
<dbReference type="InterPro" id="IPR018117">
    <property type="entry name" value="C5_DNA_meth_AS"/>
</dbReference>
<keyword evidence="1 6" id="KW-0489">Methyltransferase</keyword>
<dbReference type="PROSITE" id="PS00095">
    <property type="entry name" value="C5_MTASE_2"/>
    <property type="match status" value="1"/>
</dbReference>
<dbReference type="PANTHER" id="PTHR46098">
    <property type="entry name" value="TRNA (CYTOSINE(38)-C(5))-METHYLTRANSFERASE"/>
    <property type="match status" value="1"/>
</dbReference>
<evidence type="ECO:0000256" key="8">
    <source>
        <dbReference type="RuleBase" id="RU000417"/>
    </source>
</evidence>
<dbReference type="GO" id="GO:0003886">
    <property type="term" value="F:DNA (cytosine-5-)-methyltransferase activity"/>
    <property type="evidence" value="ECO:0007669"/>
    <property type="project" value="UniProtKB-EC"/>
</dbReference>
<proteinExistence type="inferred from homology"/>
<evidence type="ECO:0000313" key="9">
    <source>
        <dbReference type="EMBL" id="ACN92742.1"/>
    </source>
</evidence>
<dbReference type="EC" id="2.1.1.37" evidence="8"/>
<dbReference type="InterPro" id="IPR001525">
    <property type="entry name" value="C5_MeTfrase"/>
</dbReference>
<dbReference type="GO" id="GO:0032259">
    <property type="term" value="P:methylation"/>
    <property type="evidence" value="ECO:0007669"/>
    <property type="project" value="UniProtKB-KW"/>
</dbReference>
<dbReference type="CDD" id="cd00315">
    <property type="entry name" value="Cyt_C5_DNA_methylase"/>
    <property type="match status" value="1"/>
</dbReference>
<dbReference type="InterPro" id="IPR050750">
    <property type="entry name" value="C5-MTase"/>
</dbReference>
<organism evidence="9 10">
    <name type="scientific">Borreliella burgdorferi 118a</name>
    <dbReference type="NCBI Taxonomy" id="476210"/>
    <lineage>
        <taxon>Bacteria</taxon>
        <taxon>Pseudomonadati</taxon>
        <taxon>Spirochaetota</taxon>
        <taxon>Spirochaetia</taxon>
        <taxon>Spirochaetales</taxon>
        <taxon>Borreliaceae</taxon>
        <taxon>Borreliella</taxon>
    </lineage>
</organism>
<comment type="catalytic activity">
    <reaction evidence="5 8">
        <text>a 2'-deoxycytidine in DNA + S-adenosyl-L-methionine = a 5-methyl-2'-deoxycytidine in DNA + S-adenosyl-L-homocysteine + H(+)</text>
        <dbReference type="Rhea" id="RHEA:13681"/>
        <dbReference type="Rhea" id="RHEA-COMP:11369"/>
        <dbReference type="Rhea" id="RHEA-COMP:11370"/>
        <dbReference type="ChEBI" id="CHEBI:15378"/>
        <dbReference type="ChEBI" id="CHEBI:57856"/>
        <dbReference type="ChEBI" id="CHEBI:59789"/>
        <dbReference type="ChEBI" id="CHEBI:85452"/>
        <dbReference type="ChEBI" id="CHEBI:85454"/>
        <dbReference type="EC" id="2.1.1.37"/>
    </reaction>
</comment>
<dbReference type="Gene3D" id="3.90.120.10">
    <property type="entry name" value="DNA Methylase, subunit A, domain 2"/>
    <property type="match status" value="1"/>
</dbReference>
<protein>
    <recommendedName>
        <fullName evidence="8">Cytosine-specific methyltransferase</fullName>
        <ecNumber evidence="8">2.1.1.37</ecNumber>
    </recommendedName>
</protein>
<sequence length="311" mass="35281">MFKFIDLFCGIGGFRVALQKQGMECVFSCDIDKYAQTAYQKNFGDKPYGDVTEIPEDKIPRHEILCAGFPCQPFSISGKKLGTKDIRGRLFYEIIRIAQYHKPLVMILENVKNIMSMDNGEVIKDIRQKLDEIGYNVHINVLNASNFGVPQARERVYFACLRKDTGTSEKLKYSKPKETFKKIYLEDILEKDVPKSMYIDRKDIEITKKIPTNELRPIRIGIVNKGGQGERIYSPKGHAITLSAYGGGVGAKTGLYLDNNGIRRLTITEAKRVMGFSDNHYVSEGMQGYQQLGNAVIPSMIEHVYRAIRIC</sequence>
<dbReference type="Pfam" id="PF00145">
    <property type="entry name" value="DNA_methylase"/>
    <property type="match status" value="1"/>
</dbReference>
<dbReference type="PRINTS" id="PR00105">
    <property type="entry name" value="C5METTRFRASE"/>
</dbReference>
<geneLocation type="plasmid" evidence="9 10">
    <name>118a_lp28-5</name>
</geneLocation>
<accession>A0A7U3YB22</accession>
<feature type="active site" evidence="6">
    <location>
        <position position="71"/>
    </location>
</feature>
<evidence type="ECO:0000256" key="5">
    <source>
        <dbReference type="ARBA" id="ARBA00047422"/>
    </source>
</evidence>
<evidence type="ECO:0000256" key="1">
    <source>
        <dbReference type="ARBA" id="ARBA00022603"/>
    </source>
</evidence>
<name>A0A7U3YB22_BORBG</name>
<dbReference type="PROSITE" id="PS00094">
    <property type="entry name" value="C5_MTASE_1"/>
    <property type="match status" value="1"/>
</dbReference>
<keyword evidence="3 6" id="KW-0949">S-adenosyl-L-methionine</keyword>
<dbReference type="SUPFAM" id="SSF53335">
    <property type="entry name" value="S-adenosyl-L-methionine-dependent methyltransferases"/>
    <property type="match status" value="1"/>
</dbReference>
<dbReference type="PROSITE" id="PS51679">
    <property type="entry name" value="SAM_MT_C5"/>
    <property type="match status" value="1"/>
</dbReference>
<dbReference type="InterPro" id="IPR029063">
    <property type="entry name" value="SAM-dependent_MTases_sf"/>
</dbReference>
<evidence type="ECO:0000256" key="6">
    <source>
        <dbReference type="PROSITE-ProRule" id="PRU01016"/>
    </source>
</evidence>
<dbReference type="GO" id="GO:0009307">
    <property type="term" value="P:DNA restriction-modification system"/>
    <property type="evidence" value="ECO:0007669"/>
    <property type="project" value="UniProtKB-KW"/>
</dbReference>
<evidence type="ECO:0000256" key="4">
    <source>
        <dbReference type="ARBA" id="ARBA00022747"/>
    </source>
</evidence>
<dbReference type="NCBIfam" id="TIGR00675">
    <property type="entry name" value="dcm"/>
    <property type="match status" value="1"/>
</dbReference>
<gene>
    <name evidence="9" type="primary">dcm</name>
    <name evidence="9" type="ORF">BBU118A_Y09</name>
</gene>